<evidence type="ECO:0000256" key="1">
    <source>
        <dbReference type="SAM" id="MobiDB-lite"/>
    </source>
</evidence>
<name>A0AAC9QUU6_EUBLI</name>
<evidence type="ECO:0000259" key="2">
    <source>
        <dbReference type="SMART" id="SM00507"/>
    </source>
</evidence>
<accession>A0AAC9QUU6</accession>
<gene>
    <name evidence="3" type="ORF">B2M23_00045</name>
    <name evidence="4" type="ORF">B2M23_11295</name>
</gene>
<dbReference type="InterPro" id="IPR002711">
    <property type="entry name" value="HNH"/>
</dbReference>
<keyword evidence="4" id="KW-0540">Nuclease</keyword>
<protein>
    <submittedName>
        <fullName evidence="4">HNH endonuclease</fullName>
    </submittedName>
</protein>
<dbReference type="Gene3D" id="1.10.30.50">
    <property type="match status" value="1"/>
</dbReference>
<proteinExistence type="predicted"/>
<dbReference type="InterPro" id="IPR003615">
    <property type="entry name" value="HNH_nuc"/>
</dbReference>
<dbReference type="SMART" id="SM00507">
    <property type="entry name" value="HNHc"/>
    <property type="match status" value="1"/>
</dbReference>
<reference evidence="5" key="2">
    <citation type="journal article" date="2017" name="Sci. Rep.">
        <title>Determination of the Genome and Primary Transcriptome of Syngas Fermenting Eubacterium limosum ATCC 8486.</title>
        <authorList>
            <person name="Song Y."/>
            <person name="Shin J."/>
            <person name="Jeong Y."/>
            <person name="Jin S."/>
            <person name="Lee J.K."/>
            <person name="Kim D.R."/>
            <person name="Kim S.C."/>
            <person name="Cho S."/>
            <person name="Cho B.K."/>
        </authorList>
    </citation>
    <scope>NUCLEOTIDE SEQUENCE [LARGE SCALE GENOMIC DNA]</scope>
    <source>
        <strain evidence="5">ATCC 8486</strain>
    </source>
</reference>
<organism evidence="4 5">
    <name type="scientific">Eubacterium limosum</name>
    <dbReference type="NCBI Taxonomy" id="1736"/>
    <lineage>
        <taxon>Bacteria</taxon>
        <taxon>Bacillati</taxon>
        <taxon>Bacillota</taxon>
        <taxon>Clostridia</taxon>
        <taxon>Eubacteriales</taxon>
        <taxon>Eubacteriaceae</taxon>
        <taxon>Eubacterium</taxon>
    </lineage>
</organism>
<evidence type="ECO:0000313" key="5">
    <source>
        <dbReference type="Proteomes" id="UP000192391"/>
    </source>
</evidence>
<keyword evidence="4" id="KW-0378">Hydrolase</keyword>
<evidence type="ECO:0000313" key="4">
    <source>
        <dbReference type="EMBL" id="ARD66090.1"/>
    </source>
</evidence>
<dbReference type="EMBL" id="CP019962">
    <property type="protein sequence ID" value="ARD66090.1"/>
    <property type="molecule type" value="Genomic_DNA"/>
</dbReference>
<dbReference type="CDD" id="cd00085">
    <property type="entry name" value="HNHc"/>
    <property type="match status" value="1"/>
</dbReference>
<dbReference type="RefSeq" id="WP_038354095.1">
    <property type="nucleotide sequence ID" value="NZ_CP019962.1"/>
</dbReference>
<evidence type="ECO:0000313" key="3">
    <source>
        <dbReference type="EMBL" id="ARD64038.1"/>
    </source>
</evidence>
<dbReference type="Proteomes" id="UP000192391">
    <property type="component" value="Chromosome"/>
</dbReference>
<reference evidence="4" key="3">
    <citation type="submission" date="2017-02" db="EMBL/GenBank/DDBJ databases">
        <title>Integrative analysis reveals regulation of autotrophic growth of syngas fermenting bacteria at the translational level.</title>
        <authorList>
            <person name="Song Y."/>
            <person name="Shin J."/>
            <person name="Jeong Y."/>
            <person name="Jin S."/>
            <person name="Kim D.R."/>
            <person name="Kim S.C."/>
            <person name="Cho S."/>
            <person name="Cho B.-K."/>
        </authorList>
    </citation>
    <scope>NUCLEOTIDE SEQUENCE</scope>
    <source>
        <strain evidence="4">ATCC 8486</strain>
    </source>
</reference>
<dbReference type="GO" id="GO:0004519">
    <property type="term" value="F:endonuclease activity"/>
    <property type="evidence" value="ECO:0007669"/>
    <property type="project" value="UniProtKB-KW"/>
</dbReference>
<feature type="domain" description="HNH nuclease" evidence="2">
    <location>
        <begin position="17"/>
        <end position="77"/>
    </location>
</feature>
<dbReference type="AlphaFoldDB" id="A0AAC9QUU6"/>
<dbReference type="EMBL" id="CP019962">
    <property type="protein sequence ID" value="ARD64038.1"/>
    <property type="molecule type" value="Genomic_DNA"/>
</dbReference>
<feature type="region of interest" description="Disordered" evidence="1">
    <location>
        <begin position="75"/>
        <end position="99"/>
    </location>
</feature>
<dbReference type="KEGG" id="elim:B2M23_00045"/>
<dbReference type="Pfam" id="PF01844">
    <property type="entry name" value="HNH"/>
    <property type="match status" value="1"/>
</dbReference>
<dbReference type="KEGG" id="elim:B2M23_11295"/>
<keyword evidence="4" id="KW-0255">Endonuclease</keyword>
<sequence length="99" mass="11238">MSTYPNPRRTNGARRDAIRRWVLATQDHCALCGKPVDKSLKTPHPMSAEVDEIIPVSKGGSPYDKDNVQLTHRSCNQRKSNKTQVTQSINRPIPKSRNW</sequence>
<dbReference type="GO" id="GO:0003676">
    <property type="term" value="F:nucleic acid binding"/>
    <property type="evidence" value="ECO:0007669"/>
    <property type="project" value="InterPro"/>
</dbReference>
<dbReference type="GO" id="GO:0008270">
    <property type="term" value="F:zinc ion binding"/>
    <property type="evidence" value="ECO:0007669"/>
    <property type="project" value="InterPro"/>
</dbReference>
<reference evidence="4" key="1">
    <citation type="journal article" date="2015" name="Genome Announc.">
        <title>Draft Genome Sequence of Chemolithoautotrophic Acetogenic Butanol-Producing Eubacterium limosum ATCC 8486.</title>
        <authorList>
            <person name="Song Y."/>
            <person name="Cho B.K."/>
        </authorList>
    </citation>
    <scope>NUCLEOTIDE SEQUENCE</scope>
    <source>
        <strain evidence="4">ATCC 8486</strain>
    </source>
</reference>